<protein>
    <submittedName>
        <fullName evidence="1">Uncharacterized protein</fullName>
    </submittedName>
</protein>
<reference evidence="1 2" key="1">
    <citation type="submission" date="2015-02" db="EMBL/GenBank/DDBJ databases">
        <authorList>
            <person name="Ju K.-S."/>
            <person name="Doroghazi J.R."/>
            <person name="Metcalf W."/>
        </authorList>
    </citation>
    <scope>NUCLEOTIDE SEQUENCE [LARGE SCALE GENOMIC DNA]</scope>
    <source>
        <strain evidence="1 2">ATCC 31215</strain>
    </source>
</reference>
<dbReference type="Proteomes" id="UP000033699">
    <property type="component" value="Unassembled WGS sequence"/>
</dbReference>
<comment type="caution">
    <text evidence="1">The sequence shown here is derived from an EMBL/GenBank/DDBJ whole genome shotgun (WGS) entry which is preliminary data.</text>
</comment>
<dbReference type="OrthoDB" id="3872876at2"/>
<dbReference type="RefSeq" id="WP_045691879.1">
    <property type="nucleotide sequence ID" value="NZ_JZKH01000001.1"/>
</dbReference>
<evidence type="ECO:0000313" key="1">
    <source>
        <dbReference type="EMBL" id="KJS63753.1"/>
    </source>
</evidence>
<name>A0A0F2TKG1_STRR3</name>
<accession>A0A0F2TKG1</accession>
<sequence length="147" mass="15653">MPPPKLPTTQAAVLAIEAVAARHGREVRAQHDIGRDRTFAGLVGAVGPGELDAVPHEALLEFGGRPAVGVRLFTHDEAVVTVEGIPFDVARDGVPAFLDAVWKDLVQVKVRAFPPSSTLIVTVPGEPSHREGIGVHDLTPWLAGRIR</sequence>
<gene>
    <name evidence="1" type="ORF">VM95_00385</name>
</gene>
<dbReference type="AlphaFoldDB" id="A0A0F2TKG1"/>
<organism evidence="1 2">
    <name type="scientific">Streptomyces rubellomurinus (strain ATCC 31215)</name>
    <dbReference type="NCBI Taxonomy" id="359131"/>
    <lineage>
        <taxon>Bacteria</taxon>
        <taxon>Bacillati</taxon>
        <taxon>Actinomycetota</taxon>
        <taxon>Actinomycetes</taxon>
        <taxon>Kitasatosporales</taxon>
        <taxon>Streptomycetaceae</taxon>
        <taxon>Streptomyces</taxon>
    </lineage>
</organism>
<proteinExistence type="predicted"/>
<dbReference type="PATRIC" id="fig|359131.3.peg.81"/>
<keyword evidence="2" id="KW-1185">Reference proteome</keyword>
<evidence type="ECO:0000313" key="2">
    <source>
        <dbReference type="Proteomes" id="UP000033699"/>
    </source>
</evidence>
<dbReference type="EMBL" id="JZKH01000001">
    <property type="protein sequence ID" value="KJS63753.1"/>
    <property type="molecule type" value="Genomic_DNA"/>
</dbReference>